<protein>
    <submittedName>
        <fullName evidence="2">Uncharacterized protein</fullName>
    </submittedName>
</protein>
<feature type="compositionally biased region" description="Polar residues" evidence="1">
    <location>
        <begin position="18"/>
        <end position="28"/>
    </location>
</feature>
<evidence type="ECO:0000256" key="1">
    <source>
        <dbReference type="SAM" id="MobiDB-lite"/>
    </source>
</evidence>
<name>A0ABD0VEA8_DENTH</name>
<feature type="compositionally biased region" description="Basic and acidic residues" evidence="1">
    <location>
        <begin position="63"/>
        <end position="72"/>
    </location>
</feature>
<evidence type="ECO:0000313" key="3">
    <source>
        <dbReference type="Proteomes" id="UP001552299"/>
    </source>
</evidence>
<sequence>MVVSNSAAHPCGQVVTAASSAQCRQRQPGQVGAGSGISSAHRRQWQLQPEPERDIDSDSFSQTRREVQDATRGDGAGHNFFQI</sequence>
<dbReference type="Proteomes" id="UP001552299">
    <property type="component" value="Unassembled WGS sequence"/>
</dbReference>
<dbReference type="EMBL" id="JANQDX010000006">
    <property type="protein sequence ID" value="KAL0923358.1"/>
    <property type="molecule type" value="Genomic_DNA"/>
</dbReference>
<comment type="caution">
    <text evidence="2">The sequence shown here is derived from an EMBL/GenBank/DDBJ whole genome shotgun (WGS) entry which is preliminary data.</text>
</comment>
<keyword evidence="3" id="KW-1185">Reference proteome</keyword>
<accession>A0ABD0VEA8</accession>
<organism evidence="2 3">
    <name type="scientific">Dendrobium thyrsiflorum</name>
    <name type="common">Pinecone-like raceme dendrobium</name>
    <name type="synonym">Orchid</name>
    <dbReference type="NCBI Taxonomy" id="117978"/>
    <lineage>
        <taxon>Eukaryota</taxon>
        <taxon>Viridiplantae</taxon>
        <taxon>Streptophyta</taxon>
        <taxon>Embryophyta</taxon>
        <taxon>Tracheophyta</taxon>
        <taxon>Spermatophyta</taxon>
        <taxon>Magnoliopsida</taxon>
        <taxon>Liliopsida</taxon>
        <taxon>Asparagales</taxon>
        <taxon>Orchidaceae</taxon>
        <taxon>Epidendroideae</taxon>
        <taxon>Malaxideae</taxon>
        <taxon>Dendrobiinae</taxon>
        <taxon>Dendrobium</taxon>
    </lineage>
</organism>
<dbReference type="AlphaFoldDB" id="A0ABD0VEA8"/>
<feature type="region of interest" description="Disordered" evidence="1">
    <location>
        <begin position="18"/>
        <end position="83"/>
    </location>
</feature>
<proteinExistence type="predicted"/>
<reference evidence="2 3" key="1">
    <citation type="journal article" date="2024" name="Plant Biotechnol. J.">
        <title>Dendrobium thyrsiflorum genome and its molecular insights into genes involved in important horticultural traits.</title>
        <authorList>
            <person name="Chen B."/>
            <person name="Wang J.Y."/>
            <person name="Zheng P.J."/>
            <person name="Li K.L."/>
            <person name="Liang Y.M."/>
            <person name="Chen X.F."/>
            <person name="Zhang C."/>
            <person name="Zhao X."/>
            <person name="He X."/>
            <person name="Zhang G.Q."/>
            <person name="Liu Z.J."/>
            <person name="Xu Q."/>
        </authorList>
    </citation>
    <scope>NUCLEOTIDE SEQUENCE [LARGE SCALE GENOMIC DNA]</scope>
    <source>
        <strain evidence="2">GZMU011</strain>
    </source>
</reference>
<evidence type="ECO:0000313" key="2">
    <source>
        <dbReference type="EMBL" id="KAL0923358.1"/>
    </source>
</evidence>
<gene>
    <name evidence="2" type="ORF">M5K25_007412</name>
</gene>